<dbReference type="SUPFAM" id="SSF58100">
    <property type="entry name" value="Bacterial hemolysins"/>
    <property type="match status" value="1"/>
</dbReference>
<dbReference type="NCBIfam" id="NF033928">
    <property type="entry name" value="alph_xenorhab_A"/>
    <property type="match status" value="1"/>
</dbReference>
<dbReference type="AlphaFoldDB" id="A0A6I1WSP0"/>
<comment type="caution">
    <text evidence="2">The sequence shown here is derived from an EMBL/GenBank/DDBJ whole genome shotgun (WGS) entry which is preliminary data.</text>
</comment>
<evidence type="ECO:0000313" key="3">
    <source>
        <dbReference type="Proteomes" id="UP000466863"/>
    </source>
</evidence>
<keyword evidence="1" id="KW-0175">Coiled coil</keyword>
<feature type="coiled-coil region" evidence="1">
    <location>
        <begin position="132"/>
        <end position="163"/>
    </location>
</feature>
<evidence type="ECO:0000256" key="1">
    <source>
        <dbReference type="SAM" id="Coils"/>
    </source>
</evidence>
<organism evidence="2 3">
    <name type="scientific">Pseudomonas helleri</name>
    <dbReference type="NCBI Taxonomy" id="1608996"/>
    <lineage>
        <taxon>Bacteria</taxon>
        <taxon>Pseudomonadati</taxon>
        <taxon>Pseudomonadota</taxon>
        <taxon>Gammaproteobacteria</taxon>
        <taxon>Pseudomonadales</taxon>
        <taxon>Pseudomonadaceae</taxon>
        <taxon>Pseudomonas</taxon>
    </lineage>
</organism>
<evidence type="ECO:0000313" key="2">
    <source>
        <dbReference type="EMBL" id="MQU46214.1"/>
    </source>
</evidence>
<accession>A0A6I1WSP0</accession>
<dbReference type="Proteomes" id="UP000466863">
    <property type="component" value="Unassembled WGS sequence"/>
</dbReference>
<dbReference type="Gene3D" id="1.20.1170.10">
    <property type="match status" value="1"/>
</dbReference>
<dbReference type="RefSeq" id="WP_153334610.1">
    <property type="nucleotide sequence ID" value="NZ_WIVV01000316.1"/>
</dbReference>
<gene>
    <name evidence="2" type="ORF">GHO28_27525</name>
</gene>
<dbReference type="CDD" id="cd22657">
    <property type="entry name" value="ClyA_XaxA-like"/>
    <property type="match status" value="1"/>
</dbReference>
<sequence>MQPPIKITSDEHFPGIALEKDTKKDLHSYLSLMFDQINTNLEETEALKKNITSFSDDLTNIVLPKIKTQLQLVSDNTVQTDITKLKNSIDERSLRIEEKNKEYAALVEKSFTSAASLNIAGLGMAIYMGVEAETTRNERNQLKEEQQKEIEKLSKKNQTLASLYRIKEKLVDLKSVTLDAETATKNLRQLWNSILEFVKASKKSADNINDTVSLGLFIHHFKLVVEPWREIQKKTDLFIKIFKEADQEYKQTHVNKMQQTHHTMEL</sequence>
<proteinExistence type="predicted"/>
<name>A0A6I1WSP0_9PSED</name>
<protein>
    <submittedName>
        <fullName evidence="2">Alpha-xenorhabdolysin family binary toxin subunit A</fullName>
    </submittedName>
</protein>
<reference evidence="2 3" key="1">
    <citation type="submission" date="2019-10" db="EMBL/GenBank/DDBJ databases">
        <title>Evaluation of single-gene subtyping targets for Pseudomonas.</title>
        <authorList>
            <person name="Reichler S.J."/>
            <person name="Orsi R.H."/>
            <person name="Wiedmann M."/>
            <person name="Martin N.H."/>
            <person name="Murphy S.I."/>
        </authorList>
    </citation>
    <scope>NUCLEOTIDE SEQUENCE [LARGE SCALE GENOMIC DNA]</scope>
    <source>
        <strain evidence="2 3">FSL R10-1876</strain>
    </source>
</reference>
<dbReference type="EMBL" id="WIVV01000316">
    <property type="protein sequence ID" value="MQU46214.1"/>
    <property type="molecule type" value="Genomic_DNA"/>
</dbReference>